<reference evidence="8" key="1">
    <citation type="journal article" date="2019" name="Int. J. Syst. Evol. Microbiol.">
        <title>The Global Catalogue of Microorganisms (GCM) 10K type strain sequencing project: providing services to taxonomists for standard genome sequencing and annotation.</title>
        <authorList>
            <consortium name="The Broad Institute Genomics Platform"/>
            <consortium name="The Broad Institute Genome Sequencing Center for Infectious Disease"/>
            <person name="Wu L."/>
            <person name="Ma J."/>
        </authorList>
    </citation>
    <scope>NUCLEOTIDE SEQUENCE [LARGE SCALE GENOMIC DNA]</scope>
    <source>
        <strain evidence="8">CGMCC 1.8957</strain>
    </source>
</reference>
<evidence type="ECO:0000256" key="1">
    <source>
        <dbReference type="ARBA" id="ARBA00023015"/>
    </source>
</evidence>
<feature type="modified residue" description="4-aspartylphosphate" evidence="4">
    <location>
        <position position="54"/>
    </location>
</feature>
<organism evidence="7 8">
    <name type="scientific">Sphingomonas glacialis</name>
    <dbReference type="NCBI Taxonomy" id="658225"/>
    <lineage>
        <taxon>Bacteria</taxon>
        <taxon>Pseudomonadati</taxon>
        <taxon>Pseudomonadota</taxon>
        <taxon>Alphaproteobacteria</taxon>
        <taxon>Sphingomonadales</taxon>
        <taxon>Sphingomonadaceae</taxon>
        <taxon>Sphingomonas</taxon>
    </lineage>
</organism>
<keyword evidence="4" id="KW-0597">Phosphoprotein</keyword>
<comment type="caution">
    <text evidence="7">The sequence shown here is derived from an EMBL/GenBank/DDBJ whole genome shotgun (WGS) entry which is preliminary data.</text>
</comment>
<dbReference type="SMART" id="SM00421">
    <property type="entry name" value="HTH_LUXR"/>
    <property type="match status" value="1"/>
</dbReference>
<keyword evidence="8" id="KW-1185">Reference proteome</keyword>
<dbReference type="PROSITE" id="PS50043">
    <property type="entry name" value="HTH_LUXR_2"/>
    <property type="match status" value="1"/>
</dbReference>
<feature type="domain" description="HTH luxR-type" evidence="5">
    <location>
        <begin position="135"/>
        <end position="200"/>
    </location>
</feature>
<accession>A0ABQ3LF43</accession>
<dbReference type="SUPFAM" id="SSF52172">
    <property type="entry name" value="CheY-like"/>
    <property type="match status" value="1"/>
</dbReference>
<gene>
    <name evidence="7" type="primary">fixJ</name>
    <name evidence="7" type="ORF">GCM10008023_13910</name>
</gene>
<dbReference type="InterPro" id="IPR016032">
    <property type="entry name" value="Sig_transdc_resp-reg_C-effctor"/>
</dbReference>
<dbReference type="PROSITE" id="PS50110">
    <property type="entry name" value="RESPONSE_REGULATORY"/>
    <property type="match status" value="1"/>
</dbReference>
<dbReference type="SUPFAM" id="SSF46894">
    <property type="entry name" value="C-terminal effector domain of the bipartite response regulators"/>
    <property type="match status" value="1"/>
</dbReference>
<dbReference type="EMBL" id="BNAQ01000002">
    <property type="protein sequence ID" value="GHH13523.1"/>
    <property type="molecule type" value="Genomic_DNA"/>
</dbReference>
<dbReference type="RefSeq" id="WP_189675660.1">
    <property type="nucleotide sequence ID" value="NZ_BNAQ01000002.1"/>
</dbReference>
<dbReference type="InterPro" id="IPR011006">
    <property type="entry name" value="CheY-like_superfamily"/>
</dbReference>
<dbReference type="InterPro" id="IPR036388">
    <property type="entry name" value="WH-like_DNA-bd_sf"/>
</dbReference>
<evidence type="ECO:0000256" key="4">
    <source>
        <dbReference type="PROSITE-ProRule" id="PRU00169"/>
    </source>
</evidence>
<dbReference type="PANTHER" id="PTHR44688">
    <property type="entry name" value="DNA-BINDING TRANSCRIPTIONAL ACTIVATOR DEVR_DOSR"/>
    <property type="match status" value="1"/>
</dbReference>
<dbReference type="SMART" id="SM00448">
    <property type="entry name" value="REC"/>
    <property type="match status" value="1"/>
</dbReference>
<protein>
    <submittedName>
        <fullName evidence="7">Transcriptional regulatory protein FixJ</fullName>
    </submittedName>
</protein>
<dbReference type="Gene3D" id="3.40.50.2300">
    <property type="match status" value="1"/>
</dbReference>
<feature type="domain" description="Response regulatory" evidence="6">
    <location>
        <begin position="4"/>
        <end position="119"/>
    </location>
</feature>
<dbReference type="Pfam" id="PF00072">
    <property type="entry name" value="Response_reg"/>
    <property type="match status" value="1"/>
</dbReference>
<dbReference type="PRINTS" id="PR00038">
    <property type="entry name" value="HTHLUXR"/>
</dbReference>
<dbReference type="InterPro" id="IPR000792">
    <property type="entry name" value="Tscrpt_reg_LuxR_C"/>
</dbReference>
<dbReference type="Gene3D" id="1.10.10.10">
    <property type="entry name" value="Winged helix-like DNA-binding domain superfamily/Winged helix DNA-binding domain"/>
    <property type="match status" value="1"/>
</dbReference>
<evidence type="ECO:0000313" key="7">
    <source>
        <dbReference type="EMBL" id="GHH13523.1"/>
    </source>
</evidence>
<keyword evidence="3" id="KW-0804">Transcription</keyword>
<dbReference type="InterPro" id="IPR001789">
    <property type="entry name" value="Sig_transdc_resp-reg_receiver"/>
</dbReference>
<name>A0ABQ3LF43_9SPHN</name>
<dbReference type="PANTHER" id="PTHR44688:SF16">
    <property type="entry name" value="DNA-BINDING TRANSCRIPTIONAL ACTIVATOR DEVR_DOSR"/>
    <property type="match status" value="1"/>
</dbReference>
<dbReference type="PROSITE" id="PS00622">
    <property type="entry name" value="HTH_LUXR_1"/>
    <property type="match status" value="1"/>
</dbReference>
<evidence type="ECO:0000259" key="5">
    <source>
        <dbReference type="PROSITE" id="PS50043"/>
    </source>
</evidence>
<evidence type="ECO:0000313" key="8">
    <source>
        <dbReference type="Proteomes" id="UP000652430"/>
    </source>
</evidence>
<dbReference type="Pfam" id="PF00196">
    <property type="entry name" value="GerE"/>
    <property type="match status" value="1"/>
</dbReference>
<dbReference type="Proteomes" id="UP000652430">
    <property type="component" value="Unassembled WGS sequence"/>
</dbReference>
<dbReference type="CDD" id="cd06170">
    <property type="entry name" value="LuxR_C_like"/>
    <property type="match status" value="1"/>
</dbReference>
<evidence type="ECO:0000256" key="3">
    <source>
        <dbReference type="ARBA" id="ARBA00023163"/>
    </source>
</evidence>
<proteinExistence type="predicted"/>
<sequence>MAKRIYIVDDDEPVRCSLLTLLTLRRDFDAECFASGDAFLDATPRLDPGIVLLDLRMPGLTGLEVLATLRREALPFLCVIVTGHGNIAVAVEAMKRGAIDFLEKPYDHMTLLETVERALDRLTRAGEDAARIAAAQKQIARLAPREVDVLCGLIAGKVNKVIAHDLAISPRTVEVYRAHMMTKLHVQSLPDALRIAFAAGLVH</sequence>
<evidence type="ECO:0000256" key="2">
    <source>
        <dbReference type="ARBA" id="ARBA00023125"/>
    </source>
</evidence>
<keyword evidence="2" id="KW-0238">DNA-binding</keyword>
<keyword evidence="1" id="KW-0805">Transcription regulation</keyword>
<evidence type="ECO:0000259" key="6">
    <source>
        <dbReference type="PROSITE" id="PS50110"/>
    </source>
</evidence>